<evidence type="ECO:0000313" key="1">
    <source>
        <dbReference type="EMBL" id="SFK78018.1"/>
    </source>
</evidence>
<evidence type="ECO:0000313" key="2">
    <source>
        <dbReference type="Proteomes" id="UP000198725"/>
    </source>
</evidence>
<accession>A0A1I4CA16</accession>
<dbReference type="Proteomes" id="UP000198725">
    <property type="component" value="Unassembled WGS sequence"/>
</dbReference>
<proteinExistence type="predicted"/>
<reference evidence="2" key="1">
    <citation type="submission" date="2016-10" db="EMBL/GenBank/DDBJ databases">
        <authorList>
            <person name="Varghese N."/>
            <person name="Submissions S."/>
        </authorList>
    </citation>
    <scope>NUCLEOTIDE SEQUENCE [LARGE SCALE GENOMIC DNA]</scope>
    <source>
        <strain evidence="2">MO64</strain>
    </source>
</reference>
<keyword evidence="2" id="KW-1185">Reference proteome</keyword>
<sequence length="454" mass="50116">MRTNLTIRARKSCPVPIRTARWLPFTLGHSCMSTRSAALLLLGILMLCQAARVPAQSRASSATTRPRDLLAELKPLPNDLARYQYLLTITSTGENTTARQLLASVEDQLGLYDGAITAFPFDNRIVPPPKIPLPTPVDWRAENAVAAIAAQANRHRIVMINEAHHDAHTRELTLLLLPKLYAEGFRYLAIEALGSTDPGLMKRGYAINGSGSEYLHEPVYGEIVRQAIRIGYILVPYDSDAPTASGREAGQARNIYRQVFAKDPRAKLLVHAGYAHIDKAPGNLGDNVQPMAVQLARLAGVEPLSINQTQFRDIAPGKPDPGAYGVLVERFHPLQPTVLRNRQSGALWSSDPARHDISVILPSAGTDSRPHWLSLDGKRQPRLVNTDLCHAHIPCIVEAHYADEPDTATAADRYTFLHDDEQNMLYLYPGRYRVRAVDAKGQTLGSRTLLVDEH</sequence>
<protein>
    <submittedName>
        <fullName evidence="1">Uncharacterized protein</fullName>
    </submittedName>
</protein>
<dbReference type="AlphaFoldDB" id="A0A1I4CA16"/>
<gene>
    <name evidence="1" type="ORF">SAMN05192579_106183</name>
</gene>
<organism evidence="1 2">
    <name type="scientific">Rhodanobacter glycinis</name>
    <dbReference type="NCBI Taxonomy" id="582702"/>
    <lineage>
        <taxon>Bacteria</taxon>
        <taxon>Pseudomonadati</taxon>
        <taxon>Pseudomonadota</taxon>
        <taxon>Gammaproteobacteria</taxon>
        <taxon>Lysobacterales</taxon>
        <taxon>Rhodanobacteraceae</taxon>
        <taxon>Rhodanobacter</taxon>
    </lineage>
</organism>
<name>A0A1I4CA16_9GAMM</name>
<dbReference type="EMBL" id="FOSR01000006">
    <property type="protein sequence ID" value="SFK78018.1"/>
    <property type="molecule type" value="Genomic_DNA"/>
</dbReference>